<reference evidence="1" key="2">
    <citation type="journal article" date="2021" name="Genome Biol. Evol.">
        <title>Developing a high-quality reference genome for a parasitic bivalve with doubly uniparental inheritance (Bivalvia: Unionida).</title>
        <authorList>
            <person name="Smith C.H."/>
        </authorList>
    </citation>
    <scope>NUCLEOTIDE SEQUENCE</scope>
    <source>
        <strain evidence="1">CHS0354</strain>
        <tissue evidence="1">Mantle</tissue>
    </source>
</reference>
<gene>
    <name evidence="1" type="ORF">CHS0354_008403</name>
</gene>
<evidence type="ECO:0000313" key="1">
    <source>
        <dbReference type="EMBL" id="KAK3577310.1"/>
    </source>
</evidence>
<evidence type="ECO:0000313" key="2">
    <source>
        <dbReference type="Proteomes" id="UP001195483"/>
    </source>
</evidence>
<proteinExistence type="predicted"/>
<reference evidence="1" key="1">
    <citation type="journal article" date="2021" name="Genome Biol. Evol.">
        <title>A High-Quality Reference Genome for a Parasitic Bivalve with Doubly Uniparental Inheritance (Bivalvia: Unionida).</title>
        <authorList>
            <person name="Smith C.H."/>
        </authorList>
    </citation>
    <scope>NUCLEOTIDE SEQUENCE</scope>
    <source>
        <strain evidence="1">CHS0354</strain>
    </source>
</reference>
<keyword evidence="2" id="KW-1185">Reference proteome</keyword>
<dbReference type="AlphaFoldDB" id="A0AAE0RPU5"/>
<organism evidence="1 2">
    <name type="scientific">Potamilus streckersoni</name>
    <dbReference type="NCBI Taxonomy" id="2493646"/>
    <lineage>
        <taxon>Eukaryota</taxon>
        <taxon>Metazoa</taxon>
        <taxon>Spiralia</taxon>
        <taxon>Lophotrochozoa</taxon>
        <taxon>Mollusca</taxon>
        <taxon>Bivalvia</taxon>
        <taxon>Autobranchia</taxon>
        <taxon>Heteroconchia</taxon>
        <taxon>Palaeoheterodonta</taxon>
        <taxon>Unionida</taxon>
        <taxon>Unionoidea</taxon>
        <taxon>Unionidae</taxon>
        <taxon>Ambleminae</taxon>
        <taxon>Lampsilini</taxon>
        <taxon>Potamilus</taxon>
    </lineage>
</organism>
<reference evidence="1" key="3">
    <citation type="submission" date="2023-05" db="EMBL/GenBank/DDBJ databases">
        <authorList>
            <person name="Smith C.H."/>
        </authorList>
    </citation>
    <scope>NUCLEOTIDE SEQUENCE</scope>
    <source>
        <strain evidence="1">CHS0354</strain>
        <tissue evidence="1">Mantle</tissue>
    </source>
</reference>
<protein>
    <submittedName>
        <fullName evidence="1">Uncharacterized protein</fullName>
    </submittedName>
</protein>
<accession>A0AAE0RPU5</accession>
<dbReference type="Proteomes" id="UP001195483">
    <property type="component" value="Unassembled WGS sequence"/>
</dbReference>
<dbReference type="EMBL" id="JAEAOA010000557">
    <property type="protein sequence ID" value="KAK3577310.1"/>
    <property type="molecule type" value="Genomic_DNA"/>
</dbReference>
<sequence>MGGEGFRGLPVLERHGTCINKWHTYGRVLLMWSGEEICEKAHATGPRVRKSGELSCMLNRMFCFHEEKSLIISLYELRSWEVELKLYPSSSSLSDAKCSFFMAYDIRAGLEPLESTDCHKIPHE</sequence>
<comment type="caution">
    <text evidence="1">The sequence shown here is derived from an EMBL/GenBank/DDBJ whole genome shotgun (WGS) entry which is preliminary data.</text>
</comment>
<name>A0AAE0RPU5_9BIVA</name>